<sequence>MPPRKRSTRKKATGGRKRVTRSSTAKSKAKKSEEPVVSKEEVEKETNEGEVQADSPPTDAQDDLPSKLPTDEHASVPSVLDQQATAAPVLVADQQVTLPAPPPDPSTEQTSNDDHAKTIIPKVEETPTKKRRIDQGSPSKDLTNNHKLPTDSAISQLFQRRDLRGLTLISQSLVRKSEKTFLEYKKITDKRAKTAETLISNLTKENAALKNTVKELKSEVRPSKESEQLKRRIENMKKAEAAAASELAKLVKEKKTVDTQLEEAVKELDLYDSKQEIVELLSGASCVGYEENQKSLTFRMKQIGDGCILFYELILSQNAAQEIVYMPLLERPAEWDEDEVLDWQTNTENLQRVLPDYLLDSLTFPSSTLRNFYSKIARSIGKNSVN</sequence>
<reference evidence="4 5" key="1">
    <citation type="submission" date="2018-12" db="EMBL/GenBank/DDBJ databases">
        <authorList>
            <person name="Tiukova I."/>
            <person name="Dainat J."/>
        </authorList>
    </citation>
    <scope>NUCLEOTIDE SEQUENCE [LARGE SCALE GENOMIC DNA]</scope>
</reference>
<dbReference type="GO" id="GO:0045144">
    <property type="term" value="P:meiotic sister chromatid segregation"/>
    <property type="evidence" value="ECO:0007669"/>
    <property type="project" value="TreeGrafter"/>
</dbReference>
<evidence type="ECO:0000313" key="5">
    <source>
        <dbReference type="Proteomes" id="UP000290900"/>
    </source>
</evidence>
<dbReference type="InParanoid" id="A0A448YIM6"/>
<dbReference type="GO" id="GO:0051315">
    <property type="term" value="P:attachment of mitotic spindle microtubules to kinetochore"/>
    <property type="evidence" value="ECO:0007669"/>
    <property type="project" value="TreeGrafter"/>
</dbReference>
<dbReference type="InterPro" id="IPR020981">
    <property type="entry name" value="Csm1/Pcs1_C"/>
</dbReference>
<keyword evidence="1" id="KW-0175">Coiled coil</keyword>
<dbReference type="InterPro" id="IPR038608">
    <property type="entry name" value="Csm1/Pcs1_C_sf"/>
</dbReference>
<feature type="compositionally biased region" description="Basic residues" evidence="2">
    <location>
        <begin position="1"/>
        <end position="20"/>
    </location>
</feature>
<evidence type="ECO:0000256" key="1">
    <source>
        <dbReference type="SAM" id="Coils"/>
    </source>
</evidence>
<feature type="compositionally biased region" description="Basic and acidic residues" evidence="2">
    <location>
        <begin position="112"/>
        <end position="128"/>
    </location>
</feature>
<organism evidence="4 5">
    <name type="scientific">Brettanomyces naardenensis</name>
    <name type="common">Yeast</name>
    <dbReference type="NCBI Taxonomy" id="13370"/>
    <lineage>
        <taxon>Eukaryota</taxon>
        <taxon>Fungi</taxon>
        <taxon>Dikarya</taxon>
        <taxon>Ascomycota</taxon>
        <taxon>Saccharomycotina</taxon>
        <taxon>Pichiomycetes</taxon>
        <taxon>Pichiales</taxon>
        <taxon>Pichiaceae</taxon>
        <taxon>Brettanomyces</taxon>
    </lineage>
</organism>
<feature type="region of interest" description="Disordered" evidence="2">
    <location>
        <begin position="1"/>
        <end position="148"/>
    </location>
</feature>
<dbReference type="GO" id="GO:1990644">
    <property type="term" value="F:microtubule site clamp"/>
    <property type="evidence" value="ECO:0007669"/>
    <property type="project" value="TreeGrafter"/>
</dbReference>
<gene>
    <name evidence="4" type="ORF">BRENAR_LOCUS1514</name>
</gene>
<evidence type="ECO:0000259" key="3">
    <source>
        <dbReference type="Pfam" id="PF12539"/>
    </source>
</evidence>
<evidence type="ECO:0000256" key="2">
    <source>
        <dbReference type="SAM" id="MobiDB-lite"/>
    </source>
</evidence>
<dbReference type="GO" id="GO:0072686">
    <property type="term" value="C:mitotic spindle"/>
    <property type="evidence" value="ECO:0007669"/>
    <property type="project" value="TreeGrafter"/>
</dbReference>
<dbReference type="GO" id="GO:0034506">
    <property type="term" value="C:chromosome, centromeric core domain"/>
    <property type="evidence" value="ECO:0007669"/>
    <property type="project" value="TreeGrafter"/>
</dbReference>
<dbReference type="GO" id="GO:0005730">
    <property type="term" value="C:nucleolus"/>
    <property type="evidence" value="ECO:0007669"/>
    <property type="project" value="TreeGrafter"/>
</dbReference>
<dbReference type="PANTHER" id="PTHR28006">
    <property type="entry name" value="MONOPOLIN COMPLEX SUBUNIT CSM1"/>
    <property type="match status" value="1"/>
</dbReference>
<feature type="compositionally biased region" description="Polar residues" evidence="2">
    <location>
        <begin position="136"/>
        <end position="148"/>
    </location>
</feature>
<dbReference type="Proteomes" id="UP000290900">
    <property type="component" value="Unassembled WGS sequence"/>
</dbReference>
<dbReference type="PANTHER" id="PTHR28006:SF1">
    <property type="entry name" value="MONOPOLIN COMPLEX SUBUNIT CSM1"/>
    <property type="match status" value="1"/>
</dbReference>
<dbReference type="GO" id="GO:0033551">
    <property type="term" value="C:monopolin complex"/>
    <property type="evidence" value="ECO:0007669"/>
    <property type="project" value="InterPro"/>
</dbReference>
<accession>A0A448YIM6</accession>
<feature type="compositionally biased region" description="Basic and acidic residues" evidence="2">
    <location>
        <begin position="30"/>
        <end position="47"/>
    </location>
</feature>
<dbReference type="Pfam" id="PF12539">
    <property type="entry name" value="Csm1"/>
    <property type="match status" value="1"/>
</dbReference>
<keyword evidence="5" id="KW-1185">Reference proteome</keyword>
<evidence type="ECO:0000313" key="4">
    <source>
        <dbReference type="EMBL" id="VEU20779.1"/>
    </source>
</evidence>
<dbReference type="EMBL" id="CAACVR010000007">
    <property type="protein sequence ID" value="VEU20779.1"/>
    <property type="molecule type" value="Genomic_DNA"/>
</dbReference>
<name>A0A448YIM6_BRENA</name>
<protein>
    <submittedName>
        <fullName evidence="4">DEKNAAC101715</fullName>
    </submittedName>
</protein>
<dbReference type="OrthoDB" id="2431049at2759"/>
<feature type="coiled-coil region" evidence="1">
    <location>
        <begin position="192"/>
        <end position="267"/>
    </location>
</feature>
<feature type="domain" description="Monopolin complex subunit Csm1/Pcs1 C-terminal" evidence="3">
    <location>
        <begin position="274"/>
        <end position="366"/>
    </location>
</feature>
<dbReference type="AlphaFoldDB" id="A0A448YIM6"/>
<dbReference type="InterPro" id="IPR040349">
    <property type="entry name" value="Csm1/Pcs1"/>
</dbReference>
<dbReference type="CDD" id="cd23787">
    <property type="entry name" value="RWD_CSM1"/>
    <property type="match status" value="1"/>
</dbReference>
<proteinExistence type="predicted"/>
<dbReference type="STRING" id="13370.A0A448YIM6"/>
<dbReference type="Gene3D" id="3.90.1150.80">
    <property type="match status" value="1"/>
</dbReference>
<dbReference type="FunCoup" id="A0A448YIM6">
    <property type="interactions" value="186"/>
</dbReference>